<dbReference type="InterPro" id="IPR029033">
    <property type="entry name" value="His_PPase_superfam"/>
</dbReference>
<evidence type="ECO:0000256" key="7">
    <source>
        <dbReference type="ARBA" id="ARBA00022729"/>
    </source>
</evidence>
<dbReference type="EnsemblProtists" id="Phyra79294">
    <property type="protein sequence ID" value="Phyra79294"/>
    <property type="gene ID" value="Phyra79294"/>
</dbReference>
<keyword evidence="7 17" id="KW-0732">Signal</keyword>
<dbReference type="SUPFAM" id="SSF53254">
    <property type="entry name" value="Phosphoglycerate mutase-like"/>
    <property type="match status" value="1"/>
</dbReference>
<evidence type="ECO:0000256" key="10">
    <source>
        <dbReference type="ARBA" id="ARBA00023180"/>
    </source>
</evidence>
<comment type="catalytic activity">
    <reaction evidence="13">
        <text>1D-myo-inositol 1,2,4,5,6-pentakisphosphate + H2O = 1D-myo-inositol 1,2,5,6-tetrakisphosphate + phosphate</text>
        <dbReference type="Rhea" id="RHEA:77115"/>
        <dbReference type="ChEBI" id="CHEBI:15377"/>
        <dbReference type="ChEBI" id="CHEBI:43474"/>
        <dbReference type="ChEBI" id="CHEBI:57798"/>
        <dbReference type="ChEBI" id="CHEBI:195535"/>
        <dbReference type="EC" id="3.1.3.62"/>
    </reaction>
    <physiologicalReaction direction="left-to-right" evidence="13">
        <dbReference type="Rhea" id="RHEA:77116"/>
    </physiologicalReaction>
</comment>
<feature type="disulfide bond" evidence="16">
    <location>
        <begin position="249"/>
        <end position="263"/>
    </location>
</feature>
<evidence type="ECO:0000313" key="18">
    <source>
        <dbReference type="EnsemblProtists" id="Phyra79294"/>
    </source>
</evidence>
<protein>
    <recommendedName>
        <fullName evidence="5">Multiple inositol polyphosphate phosphatase 1</fullName>
        <ecNumber evidence="4">3.1.3.62</ecNumber>
        <ecNumber evidence="3">3.1.3.80</ecNumber>
    </recommendedName>
    <alternativeName>
        <fullName evidence="11">2,3-bisphosphoglycerate 3-phosphatase</fullName>
    </alternativeName>
</protein>
<keyword evidence="16" id="KW-1015">Disulfide bond</keyword>
<evidence type="ECO:0000256" key="13">
    <source>
        <dbReference type="ARBA" id="ARBA00043671"/>
    </source>
</evidence>
<comment type="subcellular location">
    <subcellularLocation>
        <location evidence="1">Cell membrane</location>
    </subcellularLocation>
</comment>
<dbReference type="PROSITE" id="PS00616">
    <property type="entry name" value="HIS_ACID_PHOSPHAT_1"/>
    <property type="match status" value="1"/>
</dbReference>
<dbReference type="PANTHER" id="PTHR20963:SF8">
    <property type="entry name" value="MULTIPLE INOSITOL POLYPHOSPHATE PHOSPHATASE 1"/>
    <property type="match status" value="1"/>
</dbReference>
<dbReference type="GO" id="GO:0003993">
    <property type="term" value="F:acid phosphatase activity"/>
    <property type="evidence" value="ECO:0000318"/>
    <property type="project" value="GO_Central"/>
</dbReference>
<evidence type="ECO:0000256" key="5">
    <source>
        <dbReference type="ARBA" id="ARBA00018097"/>
    </source>
</evidence>
<proteinExistence type="inferred from homology"/>
<sequence length="430" mass="47679">MLDKLAILLVLLTASPSADAGSSFSLQSFATKTKYWDQRDSALISVLQANASVQAEDLELVQLQQVSRHGSRYPTKGNMGEITDLLDKLQANYSNFIPEWLKNYSLPYNSTDAGELAPAGFAELVGYGSRSRNSVGSAIPTAYNASLFKLAHTSVTRTGESAQSTFFSNPEDVEYTEYPDGSDPLLRFFDECARYVAEIADNSSALQAFDAFQISGKMNESIVSLKSQLNLPSDADISTTDAASAFSACAFDIMLSNVTDQWCSLVNQIFLNHLEYSDELETFYEQGAGYKINYEMSAVLLQDIYAYMKNFTTGDTTIVGNLRFAHAETTLPLMTLLGYGDRTKLLASWTEEQIDSRGFRSSALAPTASNIDFRLYRSKADQKYYVSVWIQEVEAPLPGCDGAMYCELSKVEEIWSYYINDYDFEADCAV</sequence>
<evidence type="ECO:0000256" key="14">
    <source>
        <dbReference type="ARBA" id="ARBA00043691"/>
    </source>
</evidence>
<dbReference type="Pfam" id="PF00328">
    <property type="entry name" value="His_Phos_2"/>
    <property type="match status" value="1"/>
</dbReference>
<keyword evidence="19" id="KW-1185">Reference proteome</keyword>
<accession>H3GR16</accession>
<dbReference type="GO" id="GO:0005886">
    <property type="term" value="C:plasma membrane"/>
    <property type="evidence" value="ECO:0007669"/>
    <property type="project" value="UniProtKB-SubCell"/>
</dbReference>
<dbReference type="GO" id="GO:0052745">
    <property type="term" value="F:inositol phosphate phosphatase activity"/>
    <property type="evidence" value="ECO:0000318"/>
    <property type="project" value="GO_Central"/>
</dbReference>
<feature type="signal peptide" evidence="17">
    <location>
        <begin position="1"/>
        <end position="20"/>
    </location>
</feature>
<evidence type="ECO:0000256" key="3">
    <source>
        <dbReference type="ARBA" id="ARBA00012976"/>
    </source>
</evidence>
<evidence type="ECO:0000256" key="17">
    <source>
        <dbReference type="SAM" id="SignalP"/>
    </source>
</evidence>
<dbReference type="Gene3D" id="3.40.50.1240">
    <property type="entry name" value="Phosphoglycerate mutase-like"/>
    <property type="match status" value="1"/>
</dbReference>
<reference evidence="18" key="2">
    <citation type="submission" date="2015-06" db="UniProtKB">
        <authorList>
            <consortium name="EnsemblProtists"/>
        </authorList>
    </citation>
    <scope>IDENTIFICATION</scope>
    <source>
        <strain evidence="18">Pr102</strain>
    </source>
</reference>
<organism evidence="18 19">
    <name type="scientific">Phytophthora ramorum</name>
    <name type="common">Sudden oak death agent</name>
    <dbReference type="NCBI Taxonomy" id="164328"/>
    <lineage>
        <taxon>Eukaryota</taxon>
        <taxon>Sar</taxon>
        <taxon>Stramenopiles</taxon>
        <taxon>Oomycota</taxon>
        <taxon>Peronosporomycetes</taxon>
        <taxon>Peronosporales</taxon>
        <taxon>Peronosporaceae</taxon>
        <taxon>Phytophthora</taxon>
    </lineage>
</organism>
<evidence type="ECO:0000256" key="15">
    <source>
        <dbReference type="ARBA" id="ARBA00043832"/>
    </source>
</evidence>
<dbReference type="EC" id="3.1.3.62" evidence="4"/>
<dbReference type="eggNOG" id="KOG1382">
    <property type="taxonomic scope" value="Eukaryota"/>
</dbReference>
<feature type="disulfide bond" evidence="16">
    <location>
        <begin position="400"/>
        <end position="406"/>
    </location>
</feature>
<evidence type="ECO:0000256" key="11">
    <source>
        <dbReference type="ARBA" id="ARBA00031642"/>
    </source>
</evidence>
<evidence type="ECO:0000256" key="9">
    <source>
        <dbReference type="ARBA" id="ARBA00023136"/>
    </source>
</evidence>
<keyword evidence="9" id="KW-0472">Membrane</keyword>
<dbReference type="InParanoid" id="H3GR16"/>
<dbReference type="VEuPathDB" id="FungiDB:KRP23_2606"/>
<evidence type="ECO:0000256" key="12">
    <source>
        <dbReference type="ARBA" id="ARBA00043668"/>
    </source>
</evidence>
<dbReference type="PANTHER" id="PTHR20963">
    <property type="entry name" value="MULTIPLE INOSITOL POLYPHOSPHATE PHOSPHATASE-RELATED"/>
    <property type="match status" value="1"/>
</dbReference>
<dbReference type="InterPro" id="IPR000560">
    <property type="entry name" value="His_Pase_clade-2"/>
</dbReference>
<evidence type="ECO:0000256" key="1">
    <source>
        <dbReference type="ARBA" id="ARBA00004236"/>
    </source>
</evidence>
<evidence type="ECO:0000256" key="16">
    <source>
        <dbReference type="PIRSR" id="PIRSR000894-2"/>
    </source>
</evidence>
<keyword evidence="8" id="KW-0378">Hydrolase</keyword>
<dbReference type="InterPro" id="IPR033379">
    <property type="entry name" value="Acid_Pase_AS"/>
</dbReference>
<dbReference type="PIRSF" id="PIRSF000894">
    <property type="entry name" value="Acid_phosphatase"/>
    <property type="match status" value="1"/>
</dbReference>
<dbReference type="GO" id="GO:0034417">
    <property type="term" value="F:bisphosphoglycerate 3-phosphatase activity"/>
    <property type="evidence" value="ECO:0007669"/>
    <property type="project" value="UniProtKB-EC"/>
</dbReference>
<evidence type="ECO:0000256" key="6">
    <source>
        <dbReference type="ARBA" id="ARBA00022475"/>
    </source>
</evidence>
<dbReference type="EMBL" id="DS566035">
    <property type="status" value="NOT_ANNOTATED_CDS"/>
    <property type="molecule type" value="Genomic_DNA"/>
</dbReference>
<dbReference type="STRING" id="164328.H3GR16"/>
<dbReference type="EC" id="3.1.3.80" evidence="3"/>
<dbReference type="InterPro" id="IPR016274">
    <property type="entry name" value="Histidine_acid_Pase_euk"/>
</dbReference>
<evidence type="ECO:0000256" key="8">
    <source>
        <dbReference type="ARBA" id="ARBA00022801"/>
    </source>
</evidence>
<evidence type="ECO:0000256" key="4">
    <source>
        <dbReference type="ARBA" id="ARBA00013040"/>
    </source>
</evidence>
<evidence type="ECO:0000313" key="19">
    <source>
        <dbReference type="Proteomes" id="UP000005238"/>
    </source>
</evidence>
<comment type="catalytic activity">
    <reaction evidence="12">
        <text>1D-myo-inositol 1,2,5,6-tetrakisphosphate + H2O = 1D-myo-inositol 1,2,6-trisphosphate + phosphate</text>
        <dbReference type="Rhea" id="RHEA:77119"/>
        <dbReference type="ChEBI" id="CHEBI:15377"/>
        <dbReference type="ChEBI" id="CHEBI:43474"/>
        <dbReference type="ChEBI" id="CHEBI:195535"/>
        <dbReference type="ChEBI" id="CHEBI:195537"/>
        <dbReference type="EC" id="3.1.3.62"/>
    </reaction>
    <physiologicalReaction direction="left-to-right" evidence="12">
        <dbReference type="Rhea" id="RHEA:77120"/>
    </physiologicalReaction>
</comment>
<comment type="similarity">
    <text evidence="2">Belongs to the histidine acid phosphatase family. MINPP1 subfamily.</text>
</comment>
<reference evidence="19" key="1">
    <citation type="journal article" date="2006" name="Science">
        <title>Phytophthora genome sequences uncover evolutionary origins and mechanisms of pathogenesis.</title>
        <authorList>
            <person name="Tyler B.M."/>
            <person name="Tripathy S."/>
            <person name="Zhang X."/>
            <person name="Dehal P."/>
            <person name="Jiang R.H."/>
            <person name="Aerts A."/>
            <person name="Arredondo F.D."/>
            <person name="Baxter L."/>
            <person name="Bensasson D."/>
            <person name="Beynon J.L."/>
            <person name="Chapman J."/>
            <person name="Damasceno C.M."/>
            <person name="Dorrance A.E."/>
            <person name="Dou D."/>
            <person name="Dickerman A.W."/>
            <person name="Dubchak I.L."/>
            <person name="Garbelotto M."/>
            <person name="Gijzen M."/>
            <person name="Gordon S.G."/>
            <person name="Govers F."/>
            <person name="Grunwald N.J."/>
            <person name="Huang W."/>
            <person name="Ivors K.L."/>
            <person name="Jones R.W."/>
            <person name="Kamoun S."/>
            <person name="Krampis K."/>
            <person name="Lamour K.H."/>
            <person name="Lee M.K."/>
            <person name="McDonald W.H."/>
            <person name="Medina M."/>
            <person name="Meijer H.J."/>
            <person name="Nordberg E.K."/>
            <person name="Maclean D.J."/>
            <person name="Ospina-Giraldo M.D."/>
            <person name="Morris P.F."/>
            <person name="Phuntumart V."/>
            <person name="Putnam N.H."/>
            <person name="Rash S."/>
            <person name="Rose J.K."/>
            <person name="Sakihama Y."/>
            <person name="Salamov A.A."/>
            <person name="Savidor A."/>
            <person name="Scheuring C.F."/>
            <person name="Smith B.M."/>
            <person name="Sobral B.W."/>
            <person name="Terry A."/>
            <person name="Torto-Alalibo T.A."/>
            <person name="Win J."/>
            <person name="Xu Z."/>
            <person name="Zhang H."/>
            <person name="Grigoriev I.V."/>
            <person name="Rokhsar D.S."/>
            <person name="Boore J.L."/>
        </authorList>
    </citation>
    <scope>NUCLEOTIDE SEQUENCE [LARGE SCALE GENOMIC DNA]</scope>
    <source>
        <strain evidence="19">Pr102</strain>
    </source>
</reference>
<dbReference type="FunFam" id="3.40.50.1240:FF:000014">
    <property type="entry name" value="Multiple inositol polyphosphate phosphatase 1"/>
    <property type="match status" value="1"/>
</dbReference>
<dbReference type="HOGENOM" id="CLU_029165_1_1_1"/>
<evidence type="ECO:0000256" key="2">
    <source>
        <dbReference type="ARBA" id="ARBA00008422"/>
    </source>
</evidence>
<dbReference type="AlphaFoldDB" id="H3GR16"/>
<name>H3GR16_PHYRM</name>
<dbReference type="CDD" id="cd07061">
    <property type="entry name" value="HP_HAP_like"/>
    <property type="match status" value="1"/>
</dbReference>
<feature type="chain" id="PRO_5003586515" description="Multiple inositol polyphosphate phosphatase 1" evidence="17">
    <location>
        <begin position="21"/>
        <end position="430"/>
    </location>
</feature>
<dbReference type="OMA" id="NTGCPYK"/>
<dbReference type="Proteomes" id="UP000005238">
    <property type="component" value="Unassembled WGS sequence"/>
</dbReference>
<comment type="catalytic activity">
    <reaction evidence="15">
        <text>(2R)-2,3-bisphosphoglycerate + H2O = (2R)-2-phosphoglycerate + phosphate</text>
        <dbReference type="Rhea" id="RHEA:27381"/>
        <dbReference type="ChEBI" id="CHEBI:15377"/>
        <dbReference type="ChEBI" id="CHEBI:43474"/>
        <dbReference type="ChEBI" id="CHEBI:58248"/>
        <dbReference type="ChEBI" id="CHEBI:58289"/>
        <dbReference type="EC" id="3.1.3.80"/>
    </reaction>
    <physiologicalReaction direction="left-to-right" evidence="15">
        <dbReference type="Rhea" id="RHEA:27382"/>
    </physiologicalReaction>
</comment>
<keyword evidence="6" id="KW-1003">Cell membrane</keyword>
<comment type="catalytic activity">
    <reaction evidence="14">
        <text>1D-myo-inositol hexakisphosphate + H2O = 1D-myo-inositol 1,2,4,5,6-pentakisphosphate + phosphate</text>
        <dbReference type="Rhea" id="RHEA:16989"/>
        <dbReference type="ChEBI" id="CHEBI:15377"/>
        <dbReference type="ChEBI" id="CHEBI:43474"/>
        <dbReference type="ChEBI" id="CHEBI:57798"/>
        <dbReference type="ChEBI" id="CHEBI:58130"/>
        <dbReference type="EC" id="3.1.3.62"/>
    </reaction>
    <physiologicalReaction direction="left-to-right" evidence="14">
        <dbReference type="Rhea" id="RHEA:16990"/>
    </physiologicalReaction>
</comment>
<keyword evidence="10" id="KW-0325">Glycoprotein</keyword>
<dbReference type="VEuPathDB" id="FungiDB:KRP22_7535"/>